<dbReference type="EMBL" id="QGHE01000002">
    <property type="protein sequence ID" value="PWJ81790.1"/>
    <property type="molecule type" value="Genomic_DNA"/>
</dbReference>
<dbReference type="Pfam" id="PF12802">
    <property type="entry name" value="MarR_2"/>
    <property type="match status" value="1"/>
</dbReference>
<dbReference type="GO" id="GO:0006355">
    <property type="term" value="P:regulation of DNA-templated transcription"/>
    <property type="evidence" value="ECO:0007669"/>
    <property type="project" value="UniProtKB-ARBA"/>
</dbReference>
<organism evidence="2 3">
    <name type="scientific">Enterobacter agglomerans</name>
    <name type="common">Erwinia herbicola</name>
    <name type="synonym">Pantoea agglomerans</name>
    <dbReference type="NCBI Taxonomy" id="549"/>
    <lineage>
        <taxon>Bacteria</taxon>
        <taxon>Pseudomonadati</taxon>
        <taxon>Pseudomonadota</taxon>
        <taxon>Gammaproteobacteria</taxon>
        <taxon>Enterobacterales</taxon>
        <taxon>Erwiniaceae</taxon>
        <taxon>Pantoea</taxon>
        <taxon>Pantoea agglomerans group</taxon>
    </lineage>
</organism>
<dbReference type="InterPro" id="IPR036388">
    <property type="entry name" value="WH-like_DNA-bd_sf"/>
</dbReference>
<dbReference type="GO" id="GO:0003677">
    <property type="term" value="F:DNA binding"/>
    <property type="evidence" value="ECO:0007669"/>
    <property type="project" value="UniProtKB-KW"/>
</dbReference>
<dbReference type="PANTHER" id="PTHR33164:SF43">
    <property type="entry name" value="HTH-TYPE TRANSCRIPTIONAL REPRESSOR YETL"/>
    <property type="match status" value="1"/>
</dbReference>
<dbReference type="InterPro" id="IPR000835">
    <property type="entry name" value="HTH_MarR-typ"/>
</dbReference>
<dbReference type="PANTHER" id="PTHR33164">
    <property type="entry name" value="TRANSCRIPTIONAL REGULATOR, MARR FAMILY"/>
    <property type="match status" value="1"/>
</dbReference>
<dbReference type="InterPro" id="IPR039422">
    <property type="entry name" value="MarR/SlyA-like"/>
</dbReference>
<protein>
    <submittedName>
        <fullName evidence="2">DNA-binding MarR family transcriptional regulator</fullName>
    </submittedName>
</protein>
<comment type="caution">
    <text evidence="2">The sequence shown here is derived from an EMBL/GenBank/DDBJ whole genome shotgun (WGS) entry which is preliminary data.</text>
</comment>
<keyword evidence="2" id="KW-0238">DNA-binding</keyword>
<accession>A0ABD6XSA4</accession>
<dbReference type="InterPro" id="IPR036390">
    <property type="entry name" value="WH_DNA-bd_sf"/>
</dbReference>
<dbReference type="PROSITE" id="PS50995">
    <property type="entry name" value="HTH_MARR_2"/>
    <property type="match status" value="1"/>
</dbReference>
<name>A0ABD6XSA4_ENTAG</name>
<evidence type="ECO:0000259" key="1">
    <source>
        <dbReference type="PROSITE" id="PS50995"/>
    </source>
</evidence>
<dbReference type="RefSeq" id="WP_109651254.1">
    <property type="nucleotide sequence ID" value="NZ_CP091097.1"/>
</dbReference>
<dbReference type="AlphaFoldDB" id="A0ABD6XSA4"/>
<dbReference type="SUPFAM" id="SSF46785">
    <property type="entry name" value="Winged helix' DNA-binding domain"/>
    <property type="match status" value="1"/>
</dbReference>
<dbReference type="Proteomes" id="UP000245996">
    <property type="component" value="Unassembled WGS sequence"/>
</dbReference>
<dbReference type="Gene3D" id="1.10.10.10">
    <property type="entry name" value="Winged helix-like DNA-binding domain superfamily/Winged helix DNA-binding domain"/>
    <property type="match status" value="1"/>
</dbReference>
<evidence type="ECO:0000313" key="2">
    <source>
        <dbReference type="EMBL" id="PWJ81790.1"/>
    </source>
</evidence>
<gene>
    <name evidence="2" type="ORF">C7430_102115</name>
</gene>
<dbReference type="PRINTS" id="PR00598">
    <property type="entry name" value="HTHMARR"/>
</dbReference>
<proteinExistence type="predicted"/>
<evidence type="ECO:0000313" key="3">
    <source>
        <dbReference type="Proteomes" id="UP000245996"/>
    </source>
</evidence>
<sequence length="153" mass="16912">MAHSKTDQLTQVILNVFRLNGALTEWGDRFVLPDGLTGTRWRMLGAVALAQRPVTAPQIALTMGVTRQGAQKQLNTLVESGLMETQPNPMHKRSPLYALTESGQSIYDSVNARWQHQATEMAGQFSAAELETAEHVLKSLIETHEKSLAEQCL</sequence>
<reference evidence="2 3" key="1">
    <citation type="submission" date="2018-05" db="EMBL/GenBank/DDBJ databases">
        <title>Genomic Encyclopedia of Type Strains, Phase IV (KMG-V): Genome sequencing to study the core and pangenomes of soil and plant-associated prokaryotes.</title>
        <authorList>
            <person name="Whitman W."/>
        </authorList>
    </citation>
    <scope>NUCLEOTIDE SEQUENCE [LARGE SCALE GENOMIC DNA]</scope>
    <source>
        <strain evidence="2 3">PNG 92-11</strain>
    </source>
</reference>
<dbReference type="SMART" id="SM00347">
    <property type="entry name" value="HTH_MARR"/>
    <property type="match status" value="1"/>
</dbReference>
<feature type="domain" description="HTH marR-type" evidence="1">
    <location>
        <begin position="6"/>
        <end position="142"/>
    </location>
</feature>